<keyword evidence="4" id="KW-1133">Transmembrane helix</keyword>
<dbReference type="SUPFAM" id="SSF56519">
    <property type="entry name" value="Penicillin binding protein dimerisation domain"/>
    <property type="match status" value="1"/>
</dbReference>
<dbReference type="SUPFAM" id="SSF56601">
    <property type="entry name" value="beta-lactamase/transpeptidase-like"/>
    <property type="match status" value="1"/>
</dbReference>
<proteinExistence type="inferred from homology"/>
<keyword evidence="7" id="KW-0132">Cell division</keyword>
<dbReference type="InterPro" id="IPR005311">
    <property type="entry name" value="PBP_dimer"/>
</dbReference>
<accession>A0ABQ2N7B9</accession>
<dbReference type="Proteomes" id="UP000655410">
    <property type="component" value="Unassembled WGS sequence"/>
</dbReference>
<dbReference type="InterPro" id="IPR050515">
    <property type="entry name" value="Beta-lactam/transpept"/>
</dbReference>
<reference evidence="8" key="1">
    <citation type="journal article" date="2019" name="Int. J. Syst. Evol. Microbiol.">
        <title>The Global Catalogue of Microorganisms (GCM) 10K type strain sequencing project: providing services to taxonomists for standard genome sequencing and annotation.</title>
        <authorList>
            <consortium name="The Broad Institute Genomics Platform"/>
            <consortium name="The Broad Institute Genome Sequencing Center for Infectious Disease"/>
            <person name="Wu L."/>
            <person name="Ma J."/>
        </authorList>
    </citation>
    <scope>NUCLEOTIDE SEQUENCE [LARGE SCALE GENOMIC DNA]</scope>
    <source>
        <strain evidence="8">CGMCC 4.7371</strain>
    </source>
</reference>
<dbReference type="InterPro" id="IPR036138">
    <property type="entry name" value="PBP_dimer_sf"/>
</dbReference>
<dbReference type="Gene3D" id="3.90.1310.10">
    <property type="entry name" value="Penicillin-binding protein 2a (Domain 2)"/>
    <property type="match status" value="1"/>
</dbReference>
<comment type="subcellular location">
    <subcellularLocation>
        <location evidence="1">Membrane</location>
    </subcellularLocation>
</comment>
<gene>
    <name evidence="7" type="ORF">GCM10011584_10980</name>
</gene>
<keyword evidence="7" id="KW-0131">Cell cycle</keyword>
<evidence type="ECO:0000256" key="4">
    <source>
        <dbReference type="SAM" id="Phobius"/>
    </source>
</evidence>
<dbReference type="Gene3D" id="3.30.450.330">
    <property type="match status" value="1"/>
</dbReference>
<keyword evidence="4" id="KW-0812">Transmembrane</keyword>
<keyword evidence="8" id="KW-1185">Reference proteome</keyword>
<feature type="domain" description="Penicillin-binding protein transpeptidase" evidence="5">
    <location>
        <begin position="252"/>
        <end position="560"/>
    </location>
</feature>
<keyword evidence="3 4" id="KW-0472">Membrane</keyword>
<feature type="domain" description="Penicillin-binding protein dimerisation" evidence="6">
    <location>
        <begin position="54"/>
        <end position="206"/>
    </location>
</feature>
<evidence type="ECO:0000313" key="8">
    <source>
        <dbReference type="Proteomes" id="UP000655410"/>
    </source>
</evidence>
<dbReference type="Gene3D" id="3.40.710.10">
    <property type="entry name" value="DD-peptidase/beta-lactamase superfamily"/>
    <property type="match status" value="1"/>
</dbReference>
<evidence type="ECO:0000256" key="1">
    <source>
        <dbReference type="ARBA" id="ARBA00004370"/>
    </source>
</evidence>
<dbReference type="PANTHER" id="PTHR30627:SF1">
    <property type="entry name" value="PEPTIDOGLYCAN D,D-TRANSPEPTIDASE FTSI"/>
    <property type="match status" value="1"/>
</dbReference>
<evidence type="ECO:0000259" key="5">
    <source>
        <dbReference type="Pfam" id="PF00905"/>
    </source>
</evidence>
<evidence type="ECO:0000313" key="7">
    <source>
        <dbReference type="EMBL" id="GGO87124.1"/>
    </source>
</evidence>
<evidence type="ECO:0000256" key="3">
    <source>
        <dbReference type="ARBA" id="ARBA00023136"/>
    </source>
</evidence>
<sequence length="593" mass="62870">MNSRSVSPFRLKFGFLVIAIVLSFYGARLVQLQAIDPGSYAEMAHQEGLEEIELPASRGAIVDREGVELASSMDGLMVIADPALTVARAPELGRFLADKLGIDYFATLDKLRKTTGEGSHYQILARRIPATKVRKVLAEAADEGFQGLTTERDPIRSYPLDDVAANIIGFIGQDDDKGPLAGLERTFNKQLAGTDGIARYQAVKGRQIPLSDATVTPPRDGKTLQLTIDRDAQWFTQRTLAQVVRNWKATSGVAIVMDSHTGDLLAYADYPTFDANDPQATSKDYYGSKGAQEPYEPGSVEKALTLSAVIDSGHAEPETRLTVPETITRDGWPIGDHGRKGTAKLTLAGVLAHSSNIGTTMAAETMKADQLRDYLTAFGLGQRTNVGLRGESPGIVPATPWQAIQQATISFGQGISSTPLQMAAAVNAIANGGVRVSPSLIEGSATTEDGVEVGTAHATATRVISEETAQKMSRMMETVLDPVEGTAPQAHIPGYRVAGKTGTAQVPNPNGGGYLDGVNNNSFVGFAPAENPRFTVYVAVMGVHGGAGGLTAAPAFKRIMSYMLRHYGVPPTDAKATPYATTWGGPGTGNLAP</sequence>
<protein>
    <submittedName>
        <fullName evidence="7">Cell division protein</fullName>
    </submittedName>
</protein>
<dbReference type="InterPro" id="IPR001460">
    <property type="entry name" value="PCN-bd_Tpept"/>
</dbReference>
<organism evidence="7 8">
    <name type="scientific">Nocardioides phosphati</name>
    <dbReference type="NCBI Taxonomy" id="1867775"/>
    <lineage>
        <taxon>Bacteria</taxon>
        <taxon>Bacillati</taxon>
        <taxon>Actinomycetota</taxon>
        <taxon>Actinomycetes</taxon>
        <taxon>Propionibacteriales</taxon>
        <taxon>Nocardioidaceae</taxon>
        <taxon>Nocardioides</taxon>
    </lineage>
</organism>
<dbReference type="Pfam" id="PF00905">
    <property type="entry name" value="Transpeptidase"/>
    <property type="match status" value="1"/>
</dbReference>
<dbReference type="EMBL" id="BMNI01000002">
    <property type="protein sequence ID" value="GGO87124.1"/>
    <property type="molecule type" value="Genomic_DNA"/>
</dbReference>
<comment type="similarity">
    <text evidence="2">Belongs to the transpeptidase family.</text>
</comment>
<evidence type="ECO:0000259" key="6">
    <source>
        <dbReference type="Pfam" id="PF03717"/>
    </source>
</evidence>
<name>A0ABQ2N7B9_9ACTN</name>
<dbReference type="InterPro" id="IPR012338">
    <property type="entry name" value="Beta-lactam/transpept-like"/>
</dbReference>
<dbReference type="Pfam" id="PF03717">
    <property type="entry name" value="PBP_dimer"/>
    <property type="match status" value="1"/>
</dbReference>
<evidence type="ECO:0000256" key="2">
    <source>
        <dbReference type="ARBA" id="ARBA00007171"/>
    </source>
</evidence>
<dbReference type="PANTHER" id="PTHR30627">
    <property type="entry name" value="PEPTIDOGLYCAN D,D-TRANSPEPTIDASE"/>
    <property type="match status" value="1"/>
</dbReference>
<comment type="caution">
    <text evidence="7">The sequence shown here is derived from an EMBL/GenBank/DDBJ whole genome shotgun (WGS) entry which is preliminary data.</text>
</comment>
<dbReference type="RefSeq" id="WP_229662651.1">
    <property type="nucleotide sequence ID" value="NZ_BMNI01000002.1"/>
</dbReference>
<dbReference type="GO" id="GO:0051301">
    <property type="term" value="P:cell division"/>
    <property type="evidence" value="ECO:0007669"/>
    <property type="project" value="UniProtKB-KW"/>
</dbReference>
<feature type="transmembrane region" description="Helical" evidence="4">
    <location>
        <begin position="534"/>
        <end position="556"/>
    </location>
</feature>